<dbReference type="SMART" id="SM00825">
    <property type="entry name" value="PKS_KS"/>
    <property type="match status" value="1"/>
</dbReference>
<dbReference type="EC" id="2.3.1.41" evidence="5"/>
<evidence type="ECO:0000313" key="6">
    <source>
        <dbReference type="Proteomes" id="UP000004662"/>
    </source>
</evidence>
<organism evidence="5 6">
    <name type="scientific">Solidesulfovibrio carbinoliphilus subsp. oakridgensis</name>
    <dbReference type="NCBI Taxonomy" id="694327"/>
    <lineage>
        <taxon>Bacteria</taxon>
        <taxon>Pseudomonadati</taxon>
        <taxon>Thermodesulfobacteriota</taxon>
        <taxon>Desulfovibrionia</taxon>
        <taxon>Desulfovibrionales</taxon>
        <taxon>Desulfovibrionaceae</taxon>
        <taxon>Solidesulfovibrio</taxon>
    </lineage>
</organism>
<dbReference type="OrthoDB" id="9808669at2"/>
<dbReference type="Proteomes" id="UP000004662">
    <property type="component" value="Chromosome"/>
</dbReference>
<dbReference type="InterPro" id="IPR020841">
    <property type="entry name" value="PKS_Beta-ketoAc_synthase_dom"/>
</dbReference>
<dbReference type="PANTHER" id="PTHR11712:SF347">
    <property type="entry name" value="BETA KETOACYL-ACYL CARRIER PROTEIN SYNTHASE"/>
    <property type="match status" value="1"/>
</dbReference>
<dbReference type="GO" id="GO:0006633">
    <property type="term" value="P:fatty acid biosynthetic process"/>
    <property type="evidence" value="ECO:0007669"/>
    <property type="project" value="InterPro"/>
</dbReference>
<dbReference type="RefSeq" id="WP_009182207.1">
    <property type="nucleotide sequence ID" value="NZ_CM001368.1"/>
</dbReference>
<keyword evidence="2 3" id="KW-0808">Transferase</keyword>
<feature type="domain" description="Ketosynthase family 3 (KS3)" evidence="4">
    <location>
        <begin position="1"/>
        <end position="385"/>
    </location>
</feature>
<evidence type="ECO:0000259" key="4">
    <source>
        <dbReference type="PROSITE" id="PS52004"/>
    </source>
</evidence>
<reference evidence="6" key="1">
    <citation type="journal article" date="2015" name="Genome Announc.">
        <title>High-Quality Draft Genome Sequence of Desulfovibrio carbinoliphilus FW-101-2B, an Organic Acid-Oxidizing Sulfate-Reducing Bacterium Isolated from Uranium(VI)-Contaminated Groundwater.</title>
        <authorList>
            <person name="Ramsay B.D."/>
            <person name="Hwang C."/>
            <person name="Woo H.L."/>
            <person name="Carroll S.L."/>
            <person name="Lucas S."/>
            <person name="Han J."/>
            <person name="Lapidus A.L."/>
            <person name="Cheng J.F."/>
            <person name="Goodwin L.A."/>
            <person name="Pitluck S."/>
            <person name="Peters L."/>
            <person name="Chertkov O."/>
            <person name="Held B."/>
            <person name="Detter J.C."/>
            <person name="Han C.S."/>
            <person name="Tapia R."/>
            <person name="Land M.L."/>
            <person name="Hauser L.J."/>
            <person name="Kyrpides N.C."/>
            <person name="Ivanova N.N."/>
            <person name="Mikhailova N."/>
            <person name="Pagani I."/>
            <person name="Woyke T."/>
            <person name="Arkin A.P."/>
            <person name="Dehal P."/>
            <person name="Chivian D."/>
            <person name="Criddle C.S."/>
            <person name="Wu W."/>
            <person name="Chakraborty R."/>
            <person name="Hazen T.C."/>
            <person name="Fields M.W."/>
        </authorList>
    </citation>
    <scope>NUCLEOTIDE SEQUENCE [LARGE SCALE GENOMIC DNA]</scope>
    <source>
        <strain evidence="6">FW-101-2B</strain>
    </source>
</reference>
<comment type="similarity">
    <text evidence="1 3">Belongs to the thiolase-like superfamily. Beta-ketoacyl-ACP synthases family.</text>
</comment>
<protein>
    <submittedName>
        <fullName evidence="5">Beta-ketoacyl-acyl-carrier-protein synthase I</fullName>
        <ecNumber evidence="5">2.3.1.41</ecNumber>
    </submittedName>
</protein>
<dbReference type="Gene3D" id="3.40.47.10">
    <property type="match status" value="1"/>
</dbReference>
<dbReference type="PANTHER" id="PTHR11712">
    <property type="entry name" value="POLYKETIDE SYNTHASE-RELATED"/>
    <property type="match status" value="1"/>
</dbReference>
<dbReference type="InterPro" id="IPR014031">
    <property type="entry name" value="Ketoacyl_synth_C"/>
</dbReference>
<proteinExistence type="inferred from homology"/>
<dbReference type="PROSITE" id="PS52004">
    <property type="entry name" value="KS3_2"/>
    <property type="match status" value="1"/>
</dbReference>
<dbReference type="eggNOG" id="COG0304">
    <property type="taxonomic scope" value="Bacteria"/>
</dbReference>
<dbReference type="AlphaFoldDB" id="G7QBI4"/>
<dbReference type="SUPFAM" id="SSF53901">
    <property type="entry name" value="Thiolase-like"/>
    <property type="match status" value="1"/>
</dbReference>
<evidence type="ECO:0000313" key="5">
    <source>
        <dbReference type="EMBL" id="EHJ48847.1"/>
    </source>
</evidence>
<sequence>MPRQPALAAVTGIGCVCAAGDCLEAVLDNLEANPPVPAPPRRFAGLGESHPVFETEASPNPPSDHGLTLLMESAFQALAVAGLSPGELAGKRVGVCIGSSVGFAINYFPLYQAWKQGEQVPVEPLEAFRCSNYALALAKRLGLVGPCQLVANACASGTDAIGVGATWIASGLCDLVLAGGAESLSSVSYLGFIRLMIADTKPCRPFDRARNGLNLGEGAAVLVLEPAGTTRSVAGAVLGYGTAGDAYHPTAPHPHGRGLRCAFKTALRQAGVAPRGVAFVNAHGTATQDNDKVEGLVLGDMFPGVPVLATKGATGHALGAAGAIEAAITLGCLGRGTIPASPGFVEPDPALAVIPTTRSLALGSRIAVSDSLAFGGCNAALVLGGERS</sequence>
<name>G7QBI4_9BACT</name>
<evidence type="ECO:0000256" key="1">
    <source>
        <dbReference type="ARBA" id="ARBA00008467"/>
    </source>
</evidence>
<evidence type="ECO:0000256" key="2">
    <source>
        <dbReference type="ARBA" id="ARBA00022679"/>
    </source>
</evidence>
<dbReference type="PROSITE" id="PS00606">
    <property type="entry name" value="KS3_1"/>
    <property type="match status" value="1"/>
</dbReference>
<dbReference type="PROSITE" id="PS51257">
    <property type="entry name" value="PROKAR_LIPOPROTEIN"/>
    <property type="match status" value="1"/>
</dbReference>
<dbReference type="Pfam" id="PF02801">
    <property type="entry name" value="Ketoacyl-synt_C"/>
    <property type="match status" value="1"/>
</dbReference>
<accession>G7QBI4</accession>
<keyword evidence="6" id="KW-1185">Reference proteome</keyword>
<dbReference type="GO" id="GO:0004315">
    <property type="term" value="F:3-oxoacyl-[acyl-carrier-protein] synthase activity"/>
    <property type="evidence" value="ECO:0007669"/>
    <property type="project" value="UniProtKB-EC"/>
</dbReference>
<dbReference type="Pfam" id="PF00109">
    <property type="entry name" value="ketoacyl-synt"/>
    <property type="match status" value="1"/>
</dbReference>
<dbReference type="STRING" id="694327.DFW101_2844"/>
<evidence type="ECO:0000256" key="3">
    <source>
        <dbReference type="RuleBase" id="RU003694"/>
    </source>
</evidence>
<dbReference type="HOGENOM" id="CLU_000022_69_2_7"/>
<dbReference type="InterPro" id="IPR018201">
    <property type="entry name" value="Ketoacyl_synth_AS"/>
</dbReference>
<gene>
    <name evidence="5" type="ORF">DFW101_2844</name>
</gene>
<dbReference type="InterPro" id="IPR016039">
    <property type="entry name" value="Thiolase-like"/>
</dbReference>
<dbReference type="InterPro" id="IPR014030">
    <property type="entry name" value="Ketoacyl_synth_N"/>
</dbReference>
<dbReference type="InterPro" id="IPR000794">
    <property type="entry name" value="Beta-ketoacyl_synthase"/>
</dbReference>
<dbReference type="EMBL" id="CM001368">
    <property type="protein sequence ID" value="EHJ48847.1"/>
    <property type="molecule type" value="Genomic_DNA"/>
</dbReference>
<keyword evidence="5" id="KW-0012">Acyltransferase</keyword>